<evidence type="ECO:0000256" key="1">
    <source>
        <dbReference type="SAM" id="MobiDB-lite"/>
    </source>
</evidence>
<evidence type="ECO:0000313" key="5">
    <source>
        <dbReference type="Proteomes" id="UP000274756"/>
    </source>
</evidence>
<feature type="transmembrane region" description="Helical" evidence="2">
    <location>
        <begin position="36"/>
        <end position="64"/>
    </location>
</feature>
<keyword evidence="2" id="KW-0812">Transmembrane</keyword>
<feature type="compositionally biased region" description="Basic residues" evidence="1">
    <location>
        <begin position="394"/>
        <end position="409"/>
    </location>
</feature>
<dbReference type="EMBL" id="UYYG01001167">
    <property type="protein sequence ID" value="VDN58329.1"/>
    <property type="molecule type" value="Genomic_DNA"/>
</dbReference>
<proteinExistence type="predicted"/>
<evidence type="ECO:0000313" key="3">
    <source>
        <dbReference type="EMBL" id="VDN58329.1"/>
    </source>
</evidence>
<evidence type="ECO:0000256" key="2">
    <source>
        <dbReference type="SAM" id="Phobius"/>
    </source>
</evidence>
<dbReference type="Proteomes" id="UP000038040">
    <property type="component" value="Unplaced"/>
</dbReference>
<reference evidence="6" key="1">
    <citation type="submission" date="2017-02" db="UniProtKB">
        <authorList>
            <consortium name="WormBaseParasite"/>
        </authorList>
    </citation>
    <scope>IDENTIFICATION</scope>
</reference>
<feature type="region of interest" description="Disordered" evidence="1">
    <location>
        <begin position="377"/>
        <end position="412"/>
    </location>
</feature>
<keyword evidence="2" id="KW-1133">Transmembrane helix</keyword>
<evidence type="ECO:0000313" key="4">
    <source>
        <dbReference type="Proteomes" id="UP000038040"/>
    </source>
</evidence>
<protein>
    <submittedName>
        <fullName evidence="6">Metalloendopeptidase</fullName>
    </submittedName>
</protein>
<feature type="compositionally biased region" description="Polar residues" evidence="1">
    <location>
        <begin position="380"/>
        <end position="390"/>
    </location>
</feature>
<keyword evidence="5" id="KW-1185">Reference proteome</keyword>
<sequence>MMMSSCSPMLPMNGNNETLVIPAGAILHERYNRRKVIYYGCCPTKILLAIIIIVHTTLLAFWIIKGYLQLTAKLYSKLSILTLTRALLDLTNKFIISYKFLIFVDLEYYFFDFKCATIAHNAETTTENTKNTTTSKDDYISDKNGDYRERTDPIKNMSHFPVDFDRNPRNLEYLLPPYFPVRNFSHFHVGYLFDVSEFAQHLNHIFKQNQSVSPATTEEFLKERFIPPNEKYSKKIYEKSQKINKRHNSAFNFKDENFIKTKKYKDEISKEIHPTLIDAKNIPFMMIRRNNNHIASRRKIQETRIKDGIYGKTVESFNHSHYMIKTNLSLLTENFSNFLSSQPSENGLSFENFSNIKQKAKVEKNKAKNRRLKKKFDRGTMNNNPEIQSNARKDAKRLKKGKKGRKKAKAKNEKVIEKGQLVKKNLVSMRRKQSGESWEADDPKPTQKRFHFLSGSNTISEQKINEKESSWFHGIVSTNDKTFANNGDIRFYRGEIASNKPTKENYKSNQPSSVHQLNEISDKNAKKVKIHEMVRNDLNNVAFKSQMARNSSENYKLKKNRQRWKSTEDEQSNQQAKFKNREEIIDNFVDKSPNISAINKYNQSVVINGYQQSAIKPERFEKIDTYFFITQKPPSEVFLKEIGHQYSPANIKIQDLLPNISRKENDERGIHLGTSTKSTNDYKTSPSVIDFSRLILL</sequence>
<keyword evidence="2" id="KW-0472">Membrane</keyword>
<organism evidence="4 6">
    <name type="scientific">Dracunculus medinensis</name>
    <name type="common">Guinea worm</name>
    <dbReference type="NCBI Taxonomy" id="318479"/>
    <lineage>
        <taxon>Eukaryota</taxon>
        <taxon>Metazoa</taxon>
        <taxon>Ecdysozoa</taxon>
        <taxon>Nematoda</taxon>
        <taxon>Chromadorea</taxon>
        <taxon>Rhabditida</taxon>
        <taxon>Spirurina</taxon>
        <taxon>Dracunculoidea</taxon>
        <taxon>Dracunculidae</taxon>
        <taxon>Dracunculus</taxon>
    </lineage>
</organism>
<accession>A0A0N4UB58</accession>
<dbReference type="WBParaSite" id="DME_0000441901-mRNA-1">
    <property type="protein sequence ID" value="DME_0000441901-mRNA-1"/>
    <property type="gene ID" value="DME_0000441901"/>
</dbReference>
<gene>
    <name evidence="3" type="ORF">DME_LOCUS8302</name>
</gene>
<dbReference type="AlphaFoldDB" id="A0A0N4UB58"/>
<name>A0A0N4UB58_DRAME</name>
<reference evidence="3 5" key="2">
    <citation type="submission" date="2018-11" db="EMBL/GenBank/DDBJ databases">
        <authorList>
            <consortium name="Pathogen Informatics"/>
        </authorList>
    </citation>
    <scope>NUCLEOTIDE SEQUENCE [LARGE SCALE GENOMIC DNA]</scope>
</reference>
<dbReference type="Proteomes" id="UP000274756">
    <property type="component" value="Unassembled WGS sequence"/>
</dbReference>
<feature type="region of interest" description="Disordered" evidence="1">
    <location>
        <begin position="550"/>
        <end position="575"/>
    </location>
</feature>
<evidence type="ECO:0000313" key="6">
    <source>
        <dbReference type="WBParaSite" id="DME_0000441901-mRNA-1"/>
    </source>
</evidence>
<dbReference type="OrthoDB" id="5822207at2759"/>